<dbReference type="PROSITE" id="PS00018">
    <property type="entry name" value="EF_HAND_1"/>
    <property type="match status" value="1"/>
</dbReference>
<dbReference type="PROSITE" id="PS50222">
    <property type="entry name" value="EF_HAND_2"/>
    <property type="match status" value="2"/>
</dbReference>
<dbReference type="PROSITE" id="PS00125">
    <property type="entry name" value="SER_THR_PHOSPHATASE"/>
    <property type="match status" value="1"/>
</dbReference>
<keyword evidence="3" id="KW-0378">Hydrolase</keyword>
<dbReference type="GO" id="GO:0033192">
    <property type="term" value="F:calmodulin-dependent protein phosphatase activity"/>
    <property type="evidence" value="ECO:0007669"/>
    <property type="project" value="InterPro"/>
</dbReference>
<feature type="domain" description="EF-hand" evidence="4">
    <location>
        <begin position="515"/>
        <end position="550"/>
    </location>
</feature>
<comment type="catalytic activity">
    <reaction evidence="3">
        <text>O-phospho-L-threonyl-[protein] + H2O = L-threonyl-[protein] + phosphate</text>
        <dbReference type="Rhea" id="RHEA:47004"/>
        <dbReference type="Rhea" id="RHEA-COMP:11060"/>
        <dbReference type="Rhea" id="RHEA-COMP:11605"/>
        <dbReference type="ChEBI" id="CHEBI:15377"/>
        <dbReference type="ChEBI" id="CHEBI:30013"/>
        <dbReference type="ChEBI" id="CHEBI:43474"/>
        <dbReference type="ChEBI" id="CHEBI:61977"/>
        <dbReference type="EC" id="3.1.3.16"/>
    </reaction>
</comment>
<dbReference type="SUPFAM" id="SSF56300">
    <property type="entry name" value="Metallo-dependent phosphatases"/>
    <property type="match status" value="1"/>
</dbReference>
<dbReference type="OrthoDB" id="5593063at2759"/>
<dbReference type="STRING" id="74557.A0A1V9ZY56"/>
<dbReference type="Pfam" id="PF00149">
    <property type="entry name" value="Metallophos"/>
    <property type="match status" value="1"/>
</dbReference>
<protein>
    <recommendedName>
        <fullName evidence="3">Serine/threonine-protein phosphatase</fullName>
        <ecNumber evidence="3">3.1.3.16</ecNumber>
    </recommendedName>
</protein>
<accession>A0A1V9ZY56</accession>
<evidence type="ECO:0000259" key="4">
    <source>
        <dbReference type="PROSITE" id="PS50222"/>
    </source>
</evidence>
<gene>
    <name evidence="5" type="ORF">THRCLA_04772</name>
</gene>
<feature type="domain" description="EF-hand" evidence="4">
    <location>
        <begin position="552"/>
        <end position="587"/>
    </location>
</feature>
<dbReference type="SMART" id="SM00156">
    <property type="entry name" value="PP2Ac"/>
    <property type="match status" value="1"/>
</dbReference>
<dbReference type="Proteomes" id="UP000243217">
    <property type="component" value="Unassembled WGS sequence"/>
</dbReference>
<dbReference type="InterPro" id="IPR018247">
    <property type="entry name" value="EF_Hand_1_Ca_BS"/>
</dbReference>
<evidence type="ECO:0000256" key="1">
    <source>
        <dbReference type="ARBA" id="ARBA00008294"/>
    </source>
</evidence>
<dbReference type="InterPro" id="IPR011992">
    <property type="entry name" value="EF-hand-dom_pair"/>
</dbReference>
<comment type="caution">
    <text evidence="5">The sequence shown here is derived from an EMBL/GenBank/DDBJ whole genome shotgun (WGS) entry which is preliminary data.</text>
</comment>
<dbReference type="InterPro" id="IPR006186">
    <property type="entry name" value="Ser/Thr-sp_prot-phosphatase"/>
</dbReference>
<reference evidence="5 6" key="1">
    <citation type="journal article" date="2014" name="Genome Biol. Evol.">
        <title>The secreted proteins of Achlya hypogyna and Thraustotheca clavata identify the ancestral oomycete secretome and reveal gene acquisitions by horizontal gene transfer.</title>
        <authorList>
            <person name="Misner I."/>
            <person name="Blouin N."/>
            <person name="Leonard G."/>
            <person name="Richards T.A."/>
            <person name="Lane C.E."/>
        </authorList>
    </citation>
    <scope>NUCLEOTIDE SEQUENCE [LARGE SCALE GENOMIC DNA]</scope>
    <source>
        <strain evidence="5 6">ATCC 34112</strain>
    </source>
</reference>
<keyword evidence="2" id="KW-0106">Calcium</keyword>
<dbReference type="AlphaFoldDB" id="A0A1V9ZY56"/>
<keyword evidence="6" id="KW-1185">Reference proteome</keyword>
<evidence type="ECO:0000313" key="6">
    <source>
        <dbReference type="Proteomes" id="UP000243217"/>
    </source>
</evidence>
<proteinExistence type="inferred from homology"/>
<evidence type="ECO:0000256" key="3">
    <source>
        <dbReference type="RuleBase" id="RU004273"/>
    </source>
</evidence>
<dbReference type="Gene3D" id="1.10.238.10">
    <property type="entry name" value="EF-hand"/>
    <property type="match status" value="1"/>
</dbReference>
<dbReference type="PRINTS" id="PR00114">
    <property type="entry name" value="STPHPHTASE"/>
</dbReference>
<dbReference type="SUPFAM" id="SSF47473">
    <property type="entry name" value="EF-hand"/>
    <property type="match status" value="1"/>
</dbReference>
<dbReference type="InterPro" id="IPR004843">
    <property type="entry name" value="Calcineurin-like_PHP"/>
</dbReference>
<dbReference type="EC" id="3.1.3.16" evidence="3"/>
<dbReference type="EMBL" id="JNBS01001059">
    <property type="protein sequence ID" value="OQS02899.1"/>
    <property type="molecule type" value="Genomic_DNA"/>
</dbReference>
<comment type="similarity">
    <text evidence="1 3">Belongs to the PPP phosphatase family.</text>
</comment>
<evidence type="ECO:0000313" key="5">
    <source>
        <dbReference type="EMBL" id="OQS02899.1"/>
    </source>
</evidence>
<dbReference type="Gene3D" id="3.60.21.10">
    <property type="match status" value="1"/>
</dbReference>
<dbReference type="GO" id="GO:0005509">
    <property type="term" value="F:calcium ion binding"/>
    <property type="evidence" value="ECO:0007669"/>
    <property type="project" value="InterPro"/>
</dbReference>
<dbReference type="InterPro" id="IPR002048">
    <property type="entry name" value="EF_hand_dom"/>
</dbReference>
<dbReference type="InterPro" id="IPR043360">
    <property type="entry name" value="PP2B"/>
</dbReference>
<organism evidence="5 6">
    <name type="scientific">Thraustotheca clavata</name>
    <dbReference type="NCBI Taxonomy" id="74557"/>
    <lineage>
        <taxon>Eukaryota</taxon>
        <taxon>Sar</taxon>
        <taxon>Stramenopiles</taxon>
        <taxon>Oomycota</taxon>
        <taxon>Saprolegniomycetes</taxon>
        <taxon>Saprolegniales</taxon>
        <taxon>Achlyaceae</taxon>
        <taxon>Thraustotheca</taxon>
    </lineage>
</organism>
<dbReference type="PANTHER" id="PTHR45673">
    <property type="entry name" value="SERINE/THREONINE-PROTEIN PHOSPHATASE 2B CATALYTIC SUBUNIT 1-RELATED"/>
    <property type="match status" value="1"/>
</dbReference>
<sequence>MVPTLKTLRRLFESQERISTEEALEIIHKALDVMDTEPNVLEIAAPVVVYGDLHGQFFDLMKMLDKIEYFEENQENSNRKLLFLGDYVDRGAFSCEVILFLLCMKIHRPNNVYLLRGNHECEAISSFYGFRLECKAKYGVSVYFHFIKCFQSLPLAAVLDAPEGRIFCVHGGLSPEIETISDIQSLDRRREPSTSGPLCDLLWSDPIPEYESEITPNSSLDQDDEDLEPGTLTNYSVAHSFKESFREVSQLSKTKLMKKRPSIVPETAKWSPNEVRGCSYYYGCLAVYAFLNRNDLLCMLRAHELQDEGFLFHFSSEAYLSLDTRKDTTFPPVITLFSAPHYCDEYNNLGAMMFVPDEPHGFDVEQIHPVRHPRPRKHAQSEGMWTMFESTLPYISPSTKFFEEMAELNNVDLTTKPKKLPSFQASKVGLELEEDIIIPGYTLTSTLTRSRKYLPLLVGAAKLKRRRSSERHPHAANPEWDAITSQWKQAKTKSDDIIVSSDQSKVNLAVIFTTKELEMLKLMFTLIDVDGDFVLQSDEIARFIERILMLHITEEKAIQYTKALDCNKDGQVDLADLIECAAKMKRKYYQQQESRLRWKEWQNFGCFFVTVILLYCMRTKRPWCRKKLLWLPLTCLIYWYIQRRNRKDYSG</sequence>
<evidence type="ECO:0000256" key="2">
    <source>
        <dbReference type="ARBA" id="ARBA00022837"/>
    </source>
</evidence>
<name>A0A1V9ZY56_9STRA</name>
<dbReference type="GO" id="GO:0097720">
    <property type="term" value="P:calcineurin-mediated signaling"/>
    <property type="evidence" value="ECO:0007669"/>
    <property type="project" value="InterPro"/>
</dbReference>
<dbReference type="InterPro" id="IPR029052">
    <property type="entry name" value="Metallo-depent_PP-like"/>
</dbReference>